<gene>
    <name evidence="2" type="ORF">MELLADRAFT_66024</name>
</gene>
<evidence type="ECO:0000313" key="2">
    <source>
        <dbReference type="EMBL" id="EGG02745.1"/>
    </source>
</evidence>
<dbReference type="EMBL" id="GL883128">
    <property type="protein sequence ID" value="EGG02745.1"/>
    <property type="molecule type" value="Genomic_DNA"/>
</dbReference>
<dbReference type="InParanoid" id="F4RXL7"/>
<organism evidence="3">
    <name type="scientific">Melampsora larici-populina (strain 98AG31 / pathotype 3-4-7)</name>
    <name type="common">Poplar leaf rust fungus</name>
    <dbReference type="NCBI Taxonomy" id="747676"/>
    <lineage>
        <taxon>Eukaryota</taxon>
        <taxon>Fungi</taxon>
        <taxon>Dikarya</taxon>
        <taxon>Basidiomycota</taxon>
        <taxon>Pucciniomycotina</taxon>
        <taxon>Pucciniomycetes</taxon>
        <taxon>Pucciniales</taxon>
        <taxon>Melampsoraceae</taxon>
        <taxon>Melampsora</taxon>
    </lineage>
</organism>
<dbReference type="GeneID" id="18930543"/>
<keyword evidence="3" id="KW-1185">Reference proteome</keyword>
<evidence type="ECO:0000313" key="3">
    <source>
        <dbReference type="Proteomes" id="UP000001072"/>
    </source>
</evidence>
<protein>
    <submittedName>
        <fullName evidence="2">Uncharacterized protein</fullName>
    </submittedName>
</protein>
<proteinExistence type="predicted"/>
<feature type="compositionally biased region" description="Basic and acidic residues" evidence="1">
    <location>
        <begin position="68"/>
        <end position="78"/>
    </location>
</feature>
<evidence type="ECO:0000256" key="1">
    <source>
        <dbReference type="SAM" id="MobiDB-lite"/>
    </source>
</evidence>
<dbReference type="KEGG" id="mlr:MELLADRAFT_66024"/>
<reference evidence="3" key="1">
    <citation type="journal article" date="2011" name="Proc. Natl. Acad. Sci. U.S.A.">
        <title>Obligate biotrophy features unraveled by the genomic analysis of rust fungi.</title>
        <authorList>
            <person name="Duplessis S."/>
            <person name="Cuomo C.A."/>
            <person name="Lin Y.-C."/>
            <person name="Aerts A."/>
            <person name="Tisserant E."/>
            <person name="Veneault-Fourrey C."/>
            <person name="Joly D.L."/>
            <person name="Hacquard S."/>
            <person name="Amselem J."/>
            <person name="Cantarel B.L."/>
            <person name="Chiu R."/>
            <person name="Coutinho P.M."/>
            <person name="Feau N."/>
            <person name="Field M."/>
            <person name="Frey P."/>
            <person name="Gelhaye E."/>
            <person name="Goldberg J."/>
            <person name="Grabherr M.G."/>
            <person name="Kodira C.D."/>
            <person name="Kohler A."/>
            <person name="Kuees U."/>
            <person name="Lindquist E.A."/>
            <person name="Lucas S.M."/>
            <person name="Mago R."/>
            <person name="Mauceli E."/>
            <person name="Morin E."/>
            <person name="Murat C."/>
            <person name="Pangilinan J.L."/>
            <person name="Park R."/>
            <person name="Pearson M."/>
            <person name="Quesneville H."/>
            <person name="Rouhier N."/>
            <person name="Sakthikumar S."/>
            <person name="Salamov A.A."/>
            <person name="Schmutz J."/>
            <person name="Selles B."/>
            <person name="Shapiro H."/>
            <person name="Tanguay P."/>
            <person name="Tuskan G.A."/>
            <person name="Henrissat B."/>
            <person name="Van de Peer Y."/>
            <person name="Rouze P."/>
            <person name="Ellis J.G."/>
            <person name="Dodds P.N."/>
            <person name="Schein J.E."/>
            <person name="Zhong S."/>
            <person name="Hamelin R.C."/>
            <person name="Grigoriev I.V."/>
            <person name="Szabo L.J."/>
            <person name="Martin F."/>
        </authorList>
    </citation>
    <scope>NUCLEOTIDE SEQUENCE [LARGE SCALE GENOMIC DNA]</scope>
    <source>
        <strain evidence="3">98AG31 / pathotype 3-4-7</strain>
    </source>
</reference>
<feature type="compositionally biased region" description="Polar residues" evidence="1">
    <location>
        <begin position="93"/>
        <end position="108"/>
    </location>
</feature>
<name>F4RXL7_MELLP</name>
<sequence length="448" mass="51590">MYQRAILKSHPTIKQSIDFMTPCLLNIITFLQTPPTIQQFINDSNLNYNSEGEDDDGNEGKQNNYEFPDDHSEDPFAKDDDDASSEDLPLEDSFNQRSRQDTPSTASKTPGMLNATDFAMFQQITSQFAIHIEDITREPKAHRRDLAVVCMVAEMIGHVRDLKALVQSGPSTGSQKTTMPVTIGHDEWKDSEKLRNMIRTRIQKYIGQSKTESYNGNLTKKAQPVEFSLENRVMNYLRKHANDEFNLAHLPPDFCKGDVKSIQLTLKVIKKIATYQRSVFQEKILTNLLMKNRTRSGAVPSLKGLISMIVRSRNPDIDYCTDDQIYAKTSLEDKRRYVLIYLRTPTIAIDGQKQHRPKSMWVWVDRQSVALSKYPKEGCARFYEILMDLDKEFDGLRSLSTIEEQTGRELQLPRHMTYALPDVKDQQPVVTRDDLVEEEEEDLRKKKI</sequence>
<dbReference type="VEuPathDB" id="FungiDB:MELLADRAFT_66024"/>
<feature type="region of interest" description="Disordered" evidence="1">
    <location>
        <begin position="45"/>
        <end position="112"/>
    </location>
</feature>
<dbReference type="AlphaFoldDB" id="F4RXL7"/>
<accession>F4RXL7</accession>
<dbReference type="HOGENOM" id="CLU_049473_0_0_1"/>
<dbReference type="RefSeq" id="XP_007413858.1">
    <property type="nucleotide sequence ID" value="XM_007413796.1"/>
</dbReference>
<feature type="compositionally biased region" description="Acidic residues" evidence="1">
    <location>
        <begin position="79"/>
        <end position="90"/>
    </location>
</feature>
<dbReference type="Proteomes" id="UP000001072">
    <property type="component" value="Unassembled WGS sequence"/>
</dbReference>